<proteinExistence type="inferred from homology"/>
<evidence type="ECO:0000256" key="6">
    <source>
        <dbReference type="ARBA" id="ARBA00022989"/>
    </source>
</evidence>
<dbReference type="Pfam" id="PF00209">
    <property type="entry name" value="SNF"/>
    <property type="match status" value="1"/>
</dbReference>
<dbReference type="GO" id="GO:0015375">
    <property type="term" value="F:glycine:sodium symporter activity"/>
    <property type="evidence" value="ECO:0007669"/>
    <property type="project" value="TreeGrafter"/>
</dbReference>
<dbReference type="SUPFAM" id="SSF161070">
    <property type="entry name" value="SNF-like"/>
    <property type="match status" value="1"/>
</dbReference>
<dbReference type="PANTHER" id="PTHR11616">
    <property type="entry name" value="SODIUM/CHLORIDE DEPENDENT TRANSPORTER"/>
    <property type="match status" value="1"/>
</dbReference>
<dbReference type="AlphaFoldDB" id="A0A194PFI0"/>
<reference evidence="10 11" key="1">
    <citation type="journal article" date="2015" name="Nat. Commun.">
        <title>Outbred genome sequencing and CRISPR/Cas9 gene editing in butterflies.</title>
        <authorList>
            <person name="Li X."/>
            <person name="Fan D."/>
            <person name="Zhang W."/>
            <person name="Liu G."/>
            <person name="Zhang L."/>
            <person name="Zhao L."/>
            <person name="Fang X."/>
            <person name="Chen L."/>
            <person name="Dong Y."/>
            <person name="Chen Y."/>
            <person name="Ding Y."/>
            <person name="Zhao R."/>
            <person name="Feng M."/>
            <person name="Zhu Y."/>
            <person name="Feng Y."/>
            <person name="Jiang X."/>
            <person name="Zhu D."/>
            <person name="Xiang H."/>
            <person name="Feng X."/>
            <person name="Li S."/>
            <person name="Wang J."/>
            <person name="Zhang G."/>
            <person name="Kronforst M.R."/>
            <person name="Wang W."/>
        </authorList>
    </citation>
    <scope>NUCLEOTIDE SEQUENCE [LARGE SCALE GENOMIC DNA]</scope>
    <source>
        <strain evidence="10">Ya'a_city_454_Px</strain>
        <tissue evidence="10">Whole body</tissue>
    </source>
</reference>
<dbReference type="EMBL" id="KQ459605">
    <property type="protein sequence ID" value="KPI92042.1"/>
    <property type="molecule type" value="Genomic_DNA"/>
</dbReference>
<feature type="transmembrane region" description="Helical" evidence="9">
    <location>
        <begin position="430"/>
        <end position="455"/>
    </location>
</feature>
<sequence>MFISTYKLKTWLNWPPVCAHLCTFAVAFSFSSTWRVPRDAFRYGGLVYALILTVVFVVVALPITLLQLAIGQLSQQDAVGVWRAVPFFKGVGYIRLLISILALVYTSVFVALSFTYLLYTISNSIPFWECQYIVVPDDDETYIANATSCFNETFLAPVSEKPEYYVAVSLVIIVLSTLLPFTLFGPFKFMKRILYVLGPIIFVLGIVIICCIGDRSGLTTFYNSADILNMLNPSIWYGALIQALLASQTANGYLILAGDSIYTNTNIHWTSLIFTGTNVAACWFGLIFWHSVSRGVDRDTSPVAVLVETYKAAVEKELNTAWPILIFILLLLSGIVTMLTLLYPVFDHCRRFGGPKWRYTAIMCSLASVGGALAALAGGLIALSAIEDLAVPLLISIATVAEVLAFLLIYGRKTLVEDVEFLNGKPLASYWIIGWFVAPGAVLAFTMWWAVTWLIDDTKWQESPWEAILIVATFGAAVAIFVIFAAISVAKQMQYDAISKLQASFRPSRHWGPRDPIAHYYWLARREESERNLPRTSYRRQLGQFSGNASFSHISNSVSSKSSLENKKRSNSDDWMYTEYRRKYLEQMYPDIIQHSKKRSMSLDYSVVTKANFVITDIHISREATNIVPELNNNNPSVPG</sequence>
<feature type="transmembrane region" description="Helical" evidence="9">
    <location>
        <begin position="389"/>
        <end position="410"/>
    </location>
</feature>
<feature type="transmembrane region" description="Helical" evidence="9">
    <location>
        <begin position="12"/>
        <end position="34"/>
    </location>
</feature>
<feature type="transmembrane region" description="Helical" evidence="9">
    <location>
        <begin position="46"/>
        <end position="71"/>
    </location>
</feature>
<evidence type="ECO:0000256" key="2">
    <source>
        <dbReference type="ARBA" id="ARBA00006459"/>
    </source>
</evidence>
<feature type="transmembrane region" description="Helical" evidence="9">
    <location>
        <begin position="193"/>
        <end position="215"/>
    </location>
</feature>
<comment type="subcellular location">
    <subcellularLocation>
        <location evidence="1">Membrane</location>
        <topology evidence="1">Multi-pass membrane protein</topology>
    </subcellularLocation>
</comment>
<feature type="transmembrane region" description="Helical" evidence="9">
    <location>
        <begin position="92"/>
        <end position="119"/>
    </location>
</feature>
<feature type="binding site" evidence="8">
    <location>
        <position position="27"/>
    </location>
    <ligand>
        <name>Na(+)</name>
        <dbReference type="ChEBI" id="CHEBI:29101"/>
        <label>1</label>
    </ligand>
</feature>
<dbReference type="Proteomes" id="UP000053268">
    <property type="component" value="Unassembled WGS sequence"/>
</dbReference>
<protein>
    <submittedName>
        <fullName evidence="10">Sodium-dependent nutrient amino acid transporter 1</fullName>
    </submittedName>
</protein>
<evidence type="ECO:0000256" key="9">
    <source>
        <dbReference type="SAM" id="Phobius"/>
    </source>
</evidence>
<dbReference type="PANTHER" id="PTHR11616:SF240">
    <property type="entry name" value="BLOATED TUBULES, ISOFORM B-RELATED"/>
    <property type="match status" value="1"/>
</dbReference>
<keyword evidence="5" id="KW-0769">Symport</keyword>
<feature type="transmembrane region" description="Helical" evidence="9">
    <location>
        <begin position="467"/>
        <end position="490"/>
    </location>
</feature>
<keyword evidence="6 9" id="KW-1133">Transmembrane helix</keyword>
<dbReference type="GO" id="GO:0046872">
    <property type="term" value="F:metal ion binding"/>
    <property type="evidence" value="ECO:0007669"/>
    <property type="project" value="UniProtKB-KW"/>
</dbReference>
<keyword evidence="8" id="KW-0915">Sodium</keyword>
<feature type="transmembrane region" description="Helical" evidence="9">
    <location>
        <begin position="235"/>
        <end position="257"/>
    </location>
</feature>
<keyword evidence="7 9" id="KW-0472">Membrane</keyword>
<evidence type="ECO:0000256" key="5">
    <source>
        <dbReference type="ARBA" id="ARBA00022847"/>
    </source>
</evidence>
<dbReference type="PROSITE" id="PS50267">
    <property type="entry name" value="NA_NEUROTRAN_SYMP_3"/>
    <property type="match status" value="1"/>
</dbReference>
<organism evidence="10 11">
    <name type="scientific">Papilio xuthus</name>
    <name type="common">Asian swallowtail butterfly</name>
    <dbReference type="NCBI Taxonomy" id="66420"/>
    <lineage>
        <taxon>Eukaryota</taxon>
        <taxon>Metazoa</taxon>
        <taxon>Ecdysozoa</taxon>
        <taxon>Arthropoda</taxon>
        <taxon>Hexapoda</taxon>
        <taxon>Insecta</taxon>
        <taxon>Pterygota</taxon>
        <taxon>Neoptera</taxon>
        <taxon>Endopterygota</taxon>
        <taxon>Lepidoptera</taxon>
        <taxon>Glossata</taxon>
        <taxon>Ditrysia</taxon>
        <taxon>Papilionoidea</taxon>
        <taxon>Papilionidae</taxon>
        <taxon>Papilioninae</taxon>
        <taxon>Papilio</taxon>
    </lineage>
</organism>
<keyword evidence="8" id="KW-0479">Metal-binding</keyword>
<keyword evidence="3" id="KW-0813">Transport</keyword>
<dbReference type="GO" id="GO:0005886">
    <property type="term" value="C:plasma membrane"/>
    <property type="evidence" value="ECO:0007669"/>
    <property type="project" value="TreeGrafter"/>
</dbReference>
<feature type="transmembrane region" description="Helical" evidence="9">
    <location>
        <begin position="324"/>
        <end position="346"/>
    </location>
</feature>
<evidence type="ECO:0000256" key="7">
    <source>
        <dbReference type="ARBA" id="ARBA00023136"/>
    </source>
</evidence>
<dbReference type="InterPro" id="IPR037272">
    <property type="entry name" value="SNS_sf"/>
</dbReference>
<feature type="transmembrane region" description="Helical" evidence="9">
    <location>
        <begin position="164"/>
        <end position="184"/>
    </location>
</feature>
<name>A0A194PFI0_PAPXU</name>
<dbReference type="PRINTS" id="PR00176">
    <property type="entry name" value="NANEUSMPORT"/>
</dbReference>
<evidence type="ECO:0000256" key="3">
    <source>
        <dbReference type="ARBA" id="ARBA00022448"/>
    </source>
</evidence>
<comment type="similarity">
    <text evidence="2">Belongs to the sodium:neurotransmitter symporter (SNF) (TC 2.A.22) family.</text>
</comment>
<accession>A0A194PFI0</accession>
<evidence type="ECO:0000256" key="8">
    <source>
        <dbReference type="PIRSR" id="PIRSR600175-1"/>
    </source>
</evidence>
<keyword evidence="4 9" id="KW-0812">Transmembrane</keyword>
<dbReference type="InterPro" id="IPR000175">
    <property type="entry name" value="Na/ntran_symport"/>
</dbReference>
<feature type="binding site" evidence="8">
    <location>
        <position position="278"/>
    </location>
    <ligand>
        <name>Na(+)</name>
        <dbReference type="ChEBI" id="CHEBI:29101"/>
        <label>1</label>
    </ligand>
</feature>
<evidence type="ECO:0000256" key="1">
    <source>
        <dbReference type="ARBA" id="ARBA00004141"/>
    </source>
</evidence>
<dbReference type="STRING" id="66420.A0A194PFI0"/>
<keyword evidence="11" id="KW-1185">Reference proteome</keyword>
<gene>
    <name evidence="10" type="ORF">RR46_08468</name>
</gene>
<evidence type="ECO:0000313" key="10">
    <source>
        <dbReference type="EMBL" id="KPI92042.1"/>
    </source>
</evidence>
<feature type="transmembrane region" description="Helical" evidence="9">
    <location>
        <begin position="269"/>
        <end position="289"/>
    </location>
</feature>
<evidence type="ECO:0000256" key="4">
    <source>
        <dbReference type="ARBA" id="ARBA00022692"/>
    </source>
</evidence>
<feature type="transmembrane region" description="Helical" evidence="9">
    <location>
        <begin position="358"/>
        <end position="383"/>
    </location>
</feature>
<evidence type="ECO:0000313" key="11">
    <source>
        <dbReference type="Proteomes" id="UP000053268"/>
    </source>
</evidence>